<feature type="domain" description="UBP-type" evidence="6">
    <location>
        <begin position="206"/>
        <end position="327"/>
    </location>
</feature>
<dbReference type="GO" id="GO:0007265">
    <property type="term" value="P:Ras protein signal transduction"/>
    <property type="evidence" value="ECO:0007669"/>
    <property type="project" value="TreeGrafter"/>
</dbReference>
<sequence>MSIYVAQTSLLIFILLSFVSSLNHFKNQQAKQESQEDQSPTKDAMEFAKNYHRRKFNQIESDLCQVFKLLSASLENDRLKDDSEKVELINTKTNTQSSQQATQNFSLINQEHGEQKHPDILFDSEKMQSNCPICLESLTDIFEQRANSPPNLQGQSTLSNNQQKIDHHKLNKMISEKLRGGADDYTLTILCCHNFHQMCLRNWNDTTCPLCRYIQSPVESSQCDQCSATENLWVCLICGFIGCFKLAAFTNSSRAEGDRLLYDSDQYNSEDYLVLQSFGHSHEHYEDSKHTYAMEIETHNVWDFYGKLVEFGDPTLTESLLQTQRSNEFENSSSDGTISNNRQNQQRHFNSEKDFTVDSVHRYNKKIESLNYEYNHMLAQTLENQRTYFEQRLGELNREEDYQIESKKHEITDIENKLIKIDASIENLNTSLDQEKLHFDSIKETYAIDLKDLLTIEIENKRLREESELQSNQIDIEIKKLQEELKQLDQEVNEARQDKQDLINHMKMTEKVKKSKNQHEIMQGQTLIFETGQNSSAGKGGRKNKRNK</sequence>
<dbReference type="Proteomes" id="UP000039865">
    <property type="component" value="Unassembled WGS sequence"/>
</dbReference>
<dbReference type="PROSITE" id="PS50271">
    <property type="entry name" value="ZF_UBP"/>
    <property type="match status" value="1"/>
</dbReference>
<keyword evidence="1" id="KW-0862">Zinc</keyword>
<dbReference type="OMA" id="SINCGME"/>
<dbReference type="InterPro" id="IPR001607">
    <property type="entry name" value="Znf_UBP"/>
</dbReference>
<organism evidence="7 8">
    <name type="scientific">Stylonychia lemnae</name>
    <name type="common">Ciliate</name>
    <dbReference type="NCBI Taxonomy" id="5949"/>
    <lineage>
        <taxon>Eukaryota</taxon>
        <taxon>Sar</taxon>
        <taxon>Alveolata</taxon>
        <taxon>Ciliophora</taxon>
        <taxon>Intramacronucleata</taxon>
        <taxon>Spirotrichea</taxon>
        <taxon>Stichotrichia</taxon>
        <taxon>Sporadotrichida</taxon>
        <taxon>Oxytrichidae</taxon>
        <taxon>Stylonychinae</taxon>
        <taxon>Stylonychia</taxon>
    </lineage>
</organism>
<evidence type="ECO:0000256" key="1">
    <source>
        <dbReference type="PROSITE-ProRule" id="PRU00502"/>
    </source>
</evidence>
<evidence type="ECO:0000259" key="6">
    <source>
        <dbReference type="PROSITE" id="PS50271"/>
    </source>
</evidence>
<dbReference type="InterPro" id="IPR001841">
    <property type="entry name" value="Znf_RING"/>
</dbReference>
<dbReference type="GO" id="GO:0061630">
    <property type="term" value="F:ubiquitin protein ligase activity"/>
    <property type="evidence" value="ECO:0007669"/>
    <property type="project" value="TreeGrafter"/>
</dbReference>
<feature type="chain" id="PRO_5001729581" evidence="4">
    <location>
        <begin position="22"/>
        <end position="548"/>
    </location>
</feature>
<feature type="signal peptide" evidence="4">
    <location>
        <begin position="1"/>
        <end position="21"/>
    </location>
</feature>
<dbReference type="Pfam" id="PF02148">
    <property type="entry name" value="zf-UBP"/>
    <property type="match status" value="1"/>
</dbReference>
<feature type="region of interest" description="Disordered" evidence="3">
    <location>
        <begin position="324"/>
        <end position="353"/>
    </location>
</feature>
<dbReference type="SMART" id="SM00290">
    <property type="entry name" value="ZnF_UBP"/>
    <property type="match status" value="1"/>
</dbReference>
<keyword evidence="2" id="KW-0175">Coiled coil</keyword>
<gene>
    <name evidence="7" type="primary">Contig7686.g8195</name>
    <name evidence="7" type="ORF">STYLEM_13944</name>
</gene>
<reference evidence="7 8" key="1">
    <citation type="submission" date="2014-06" db="EMBL/GenBank/DDBJ databases">
        <authorList>
            <person name="Swart Estienne"/>
        </authorList>
    </citation>
    <scope>NUCLEOTIDE SEQUENCE [LARGE SCALE GENOMIC DNA]</scope>
    <source>
        <strain evidence="7 8">130c</strain>
    </source>
</reference>
<dbReference type="GO" id="GO:0008270">
    <property type="term" value="F:zinc ion binding"/>
    <property type="evidence" value="ECO:0007669"/>
    <property type="project" value="UniProtKB-KW"/>
</dbReference>
<keyword evidence="1" id="KW-0863">Zinc-finger</keyword>
<dbReference type="OrthoDB" id="273556at2759"/>
<evidence type="ECO:0000313" key="8">
    <source>
        <dbReference type="Proteomes" id="UP000039865"/>
    </source>
</evidence>
<keyword evidence="1" id="KW-0479">Metal-binding</keyword>
<feature type="compositionally biased region" description="Polar residues" evidence="3">
    <location>
        <begin position="526"/>
        <end position="537"/>
    </location>
</feature>
<dbReference type="AlphaFoldDB" id="A0A078AR48"/>
<dbReference type="PANTHER" id="PTHR24007">
    <property type="entry name" value="BRCA1-ASSOCIATED PROTEIN"/>
    <property type="match status" value="1"/>
</dbReference>
<keyword evidence="8" id="KW-1185">Reference proteome</keyword>
<evidence type="ECO:0000256" key="4">
    <source>
        <dbReference type="SAM" id="SignalP"/>
    </source>
</evidence>
<dbReference type="PANTHER" id="PTHR24007:SF7">
    <property type="entry name" value="BRCA1-ASSOCIATED PROTEIN"/>
    <property type="match status" value="1"/>
</dbReference>
<protein>
    <submittedName>
        <fullName evidence="7">Brca1-associated protein</fullName>
    </submittedName>
</protein>
<dbReference type="InterPro" id="IPR013083">
    <property type="entry name" value="Znf_RING/FYVE/PHD"/>
</dbReference>
<evidence type="ECO:0000256" key="3">
    <source>
        <dbReference type="SAM" id="MobiDB-lite"/>
    </source>
</evidence>
<feature type="domain" description="RING-type" evidence="5">
    <location>
        <begin position="131"/>
        <end position="212"/>
    </location>
</feature>
<evidence type="ECO:0000259" key="5">
    <source>
        <dbReference type="PROSITE" id="PS50089"/>
    </source>
</evidence>
<dbReference type="GO" id="GO:0016567">
    <property type="term" value="P:protein ubiquitination"/>
    <property type="evidence" value="ECO:0007669"/>
    <property type="project" value="TreeGrafter"/>
</dbReference>
<dbReference type="SUPFAM" id="SSF57850">
    <property type="entry name" value="RING/U-box"/>
    <property type="match status" value="2"/>
</dbReference>
<proteinExistence type="predicted"/>
<dbReference type="InParanoid" id="A0A078AR48"/>
<evidence type="ECO:0000313" key="7">
    <source>
        <dbReference type="EMBL" id="CDW84875.1"/>
    </source>
</evidence>
<feature type="compositionally biased region" description="Polar residues" evidence="3">
    <location>
        <begin position="324"/>
        <end position="348"/>
    </location>
</feature>
<dbReference type="EMBL" id="CCKQ01013229">
    <property type="protein sequence ID" value="CDW84875.1"/>
    <property type="molecule type" value="Genomic_DNA"/>
</dbReference>
<dbReference type="Gene3D" id="3.30.40.10">
    <property type="entry name" value="Zinc/RING finger domain, C3HC4 (zinc finger)"/>
    <property type="match status" value="2"/>
</dbReference>
<dbReference type="SMART" id="SM00184">
    <property type="entry name" value="RING"/>
    <property type="match status" value="1"/>
</dbReference>
<name>A0A078AR48_STYLE</name>
<evidence type="ECO:0000256" key="2">
    <source>
        <dbReference type="SAM" id="Coils"/>
    </source>
</evidence>
<dbReference type="GO" id="GO:0005737">
    <property type="term" value="C:cytoplasm"/>
    <property type="evidence" value="ECO:0007669"/>
    <property type="project" value="TreeGrafter"/>
</dbReference>
<accession>A0A078AR48</accession>
<feature type="region of interest" description="Disordered" evidence="3">
    <location>
        <begin position="526"/>
        <end position="548"/>
    </location>
</feature>
<keyword evidence="4" id="KW-0732">Signal</keyword>
<dbReference type="PROSITE" id="PS50089">
    <property type="entry name" value="ZF_RING_2"/>
    <property type="match status" value="1"/>
</dbReference>
<feature type="coiled-coil region" evidence="2">
    <location>
        <begin position="464"/>
        <end position="505"/>
    </location>
</feature>